<gene>
    <name evidence="7" type="ORF">E2636_15015</name>
</gene>
<evidence type="ECO:0000256" key="1">
    <source>
        <dbReference type="ARBA" id="ARBA00022723"/>
    </source>
</evidence>
<dbReference type="Gene3D" id="1.20.120.910">
    <property type="entry name" value="DksA, coiled-coil domain"/>
    <property type="match status" value="1"/>
</dbReference>
<dbReference type="GO" id="GO:0008270">
    <property type="term" value="F:zinc ion binding"/>
    <property type="evidence" value="ECO:0007669"/>
    <property type="project" value="UniProtKB-KW"/>
</dbReference>
<dbReference type="Proteomes" id="UP000294292">
    <property type="component" value="Chromosome"/>
</dbReference>
<reference evidence="7 8" key="1">
    <citation type="submission" date="2019-03" db="EMBL/GenBank/DDBJ databases">
        <title>Complete genome sequence of Paenisporosarcina antarctica CGMCC 1.6503T.</title>
        <authorList>
            <person name="Rong J.-C."/>
            <person name="Chi N.-Y."/>
            <person name="Zhang Q.-F."/>
        </authorList>
    </citation>
    <scope>NUCLEOTIDE SEQUENCE [LARGE SCALE GENOMIC DNA]</scope>
    <source>
        <strain evidence="7 8">CGMCC 1.6503</strain>
    </source>
</reference>
<dbReference type="InterPro" id="IPR000962">
    <property type="entry name" value="Znf_DskA_TraR"/>
</dbReference>
<dbReference type="PROSITE" id="PS51128">
    <property type="entry name" value="ZF_DKSA_2"/>
    <property type="match status" value="1"/>
</dbReference>
<dbReference type="AlphaFoldDB" id="A0A4P7A0Q7"/>
<dbReference type="SUPFAM" id="SSF57716">
    <property type="entry name" value="Glucocorticoid receptor-like (DNA-binding domain)"/>
    <property type="match status" value="1"/>
</dbReference>
<dbReference type="SUPFAM" id="SSF109635">
    <property type="entry name" value="DnaK suppressor protein DksA, alpha-hairpin domain"/>
    <property type="match status" value="1"/>
</dbReference>
<dbReference type="InterPro" id="IPR014240">
    <property type="entry name" value="YteA"/>
</dbReference>
<dbReference type="OrthoDB" id="9811543at2"/>
<dbReference type="PANTHER" id="PTHR33823:SF4">
    <property type="entry name" value="GENERAL STRESS PROTEIN 16O"/>
    <property type="match status" value="1"/>
</dbReference>
<evidence type="ECO:0000256" key="5">
    <source>
        <dbReference type="SAM" id="MobiDB-lite"/>
    </source>
</evidence>
<keyword evidence="3" id="KW-0862">Zinc</keyword>
<sequence>MIKNKGCDRILTDKQKSELKKDLLAQKVQLENHEDNPVTEQGNIRDTTGELSTADNHPADLGTELYEREKDMAIKVHEHSELDKVNHALEAMKNGTYGVCDDCGESIPYERLEALPYTTRCIEHAEKTIPLDRPSEEQILIPANDNSFAERHKSDGVRDYEDSFQEVAQYGTSETPSDLKGDHADYNELYDDEDEEGMDEEVDSMHIITLGGDNKVISLSEQEEAIRNDYL</sequence>
<keyword evidence="8" id="KW-1185">Reference proteome</keyword>
<evidence type="ECO:0000256" key="2">
    <source>
        <dbReference type="ARBA" id="ARBA00022771"/>
    </source>
</evidence>
<dbReference type="NCBIfam" id="TIGR02890">
    <property type="entry name" value="bacill_yteA"/>
    <property type="match status" value="1"/>
</dbReference>
<evidence type="ECO:0000256" key="3">
    <source>
        <dbReference type="ARBA" id="ARBA00022833"/>
    </source>
</evidence>
<keyword evidence="1" id="KW-0479">Metal-binding</keyword>
<dbReference type="Pfam" id="PF01258">
    <property type="entry name" value="zf-dskA_traR"/>
    <property type="match status" value="1"/>
</dbReference>
<dbReference type="KEGG" id="panc:E2636_15015"/>
<feature type="domain" description="Zinc finger DksA/TraR C4-type" evidence="6">
    <location>
        <begin position="95"/>
        <end position="123"/>
    </location>
</feature>
<keyword evidence="2" id="KW-0863">Zinc-finger</keyword>
<dbReference type="PANTHER" id="PTHR33823">
    <property type="entry name" value="RNA POLYMERASE-BINDING TRANSCRIPTION FACTOR DKSA-RELATED"/>
    <property type="match status" value="1"/>
</dbReference>
<evidence type="ECO:0000313" key="8">
    <source>
        <dbReference type="Proteomes" id="UP000294292"/>
    </source>
</evidence>
<organism evidence="7 8">
    <name type="scientific">Paenisporosarcina antarctica</name>
    <dbReference type="NCBI Taxonomy" id="417367"/>
    <lineage>
        <taxon>Bacteria</taxon>
        <taxon>Bacillati</taxon>
        <taxon>Bacillota</taxon>
        <taxon>Bacilli</taxon>
        <taxon>Bacillales</taxon>
        <taxon>Caryophanaceae</taxon>
        <taxon>Paenisporosarcina</taxon>
    </lineage>
</organism>
<dbReference type="RefSeq" id="WP_134210933.1">
    <property type="nucleotide sequence ID" value="NZ_CP038015.1"/>
</dbReference>
<dbReference type="InterPro" id="IPR037187">
    <property type="entry name" value="DnaK_N"/>
</dbReference>
<protein>
    <submittedName>
        <fullName evidence="7">Molecular chaperone DnaK</fullName>
    </submittedName>
</protein>
<evidence type="ECO:0000313" key="7">
    <source>
        <dbReference type="EMBL" id="QBP42382.1"/>
    </source>
</evidence>
<evidence type="ECO:0000256" key="4">
    <source>
        <dbReference type="PROSITE-ProRule" id="PRU00510"/>
    </source>
</evidence>
<dbReference type="EMBL" id="CP038015">
    <property type="protein sequence ID" value="QBP42382.1"/>
    <property type="molecule type" value="Genomic_DNA"/>
</dbReference>
<proteinExistence type="predicted"/>
<feature type="compositionally biased region" description="Polar residues" evidence="5">
    <location>
        <begin position="38"/>
        <end position="55"/>
    </location>
</feature>
<evidence type="ECO:0000259" key="6">
    <source>
        <dbReference type="Pfam" id="PF01258"/>
    </source>
</evidence>
<feature type="zinc finger region" description="dksA C4-type" evidence="4">
    <location>
        <begin position="100"/>
        <end position="124"/>
    </location>
</feature>
<accession>A0A4P7A0Q7</accession>
<feature type="region of interest" description="Disordered" evidence="5">
    <location>
        <begin position="29"/>
        <end position="58"/>
    </location>
</feature>
<name>A0A4P7A0Q7_9BACL</name>